<dbReference type="PANTHER" id="PTHR30528:SF0">
    <property type="entry name" value="CYTOPLASMIC PROTEIN"/>
    <property type="match status" value="1"/>
</dbReference>
<organism evidence="2 3">
    <name type="scientific">Subtercola boreus</name>
    <dbReference type="NCBI Taxonomy" id="120213"/>
    <lineage>
        <taxon>Bacteria</taxon>
        <taxon>Bacillati</taxon>
        <taxon>Actinomycetota</taxon>
        <taxon>Actinomycetes</taxon>
        <taxon>Micrococcales</taxon>
        <taxon>Microbacteriaceae</taxon>
        <taxon>Subtercola</taxon>
    </lineage>
</organism>
<comment type="caution">
    <text evidence="2">The sequence shown here is derived from an EMBL/GenBank/DDBJ whole genome shotgun (WGS) entry which is preliminary data.</text>
</comment>
<gene>
    <name evidence="2" type="ORF">B7R54_11560</name>
</gene>
<dbReference type="EMBL" id="NBWZ01000001">
    <property type="protein sequence ID" value="RFA09771.1"/>
    <property type="molecule type" value="Genomic_DNA"/>
</dbReference>
<keyword evidence="3" id="KW-1185">Reference proteome</keyword>
<accession>A0A3E0VJ79</accession>
<reference evidence="2 3" key="1">
    <citation type="submission" date="2017-04" db="EMBL/GenBank/DDBJ databases">
        <title>Comparative genome analysis of Subtercola boreus.</title>
        <authorList>
            <person name="Cho Y.-J."/>
            <person name="Cho A."/>
            <person name="Kim O.-S."/>
            <person name="Lee J.-I."/>
        </authorList>
    </citation>
    <scope>NUCLEOTIDE SEQUENCE [LARGE SCALE GENOMIC DNA]</scope>
    <source>
        <strain evidence="2 3">K300</strain>
    </source>
</reference>
<dbReference type="Proteomes" id="UP000256486">
    <property type="component" value="Unassembled WGS sequence"/>
</dbReference>
<feature type="region of interest" description="Disordered" evidence="1">
    <location>
        <begin position="19"/>
        <end position="61"/>
    </location>
</feature>
<sequence>MSAALARRVALGAQGFGAARTGGSATSGPAAGGSATSGPAAGGSATSGPPAGGSATSTRPTPGLRQFAPLVSKLALLQIDSVNVFERSHYLPVFARLGAYDKAQLDRLTYGPRMIEYWAHVASFIPVTTLPLLRWRMDDYRARTDAGTDTWAAGNPQMIAWLQSELAEKGPMTASTFEHESNRRNGPWWGWSDVKIGLETLFRWGDVVSAGRTRFERLYALPSQVLPPSIVTALRDTPVPREEAMRELVSQSARALGVGTLGDIADYFRLKTVDALPAVRALEESGELLPVTVDGWNRPAWLHRDARFPRRMDAAAILSPFDPVVWRRERAERLFDFHYRIEIYTPQPKRIFGYYVLPVLIDDRVVGRVDLKSDRQAGVLRVQSAWIEPGVSPAAHPTIAARLAAVLRTTAAWQGLDAVAVMPAGTFSAPLAAELALPA</sequence>
<evidence type="ECO:0000256" key="1">
    <source>
        <dbReference type="SAM" id="MobiDB-lite"/>
    </source>
</evidence>
<evidence type="ECO:0000313" key="3">
    <source>
        <dbReference type="Proteomes" id="UP000256486"/>
    </source>
</evidence>
<dbReference type="PANTHER" id="PTHR30528">
    <property type="entry name" value="CYTOPLASMIC PROTEIN"/>
    <property type="match status" value="1"/>
</dbReference>
<name>A0A3E0VJ79_9MICO</name>
<evidence type="ECO:0000313" key="2">
    <source>
        <dbReference type="EMBL" id="RFA09771.1"/>
    </source>
</evidence>
<feature type="compositionally biased region" description="Low complexity" evidence="1">
    <location>
        <begin position="19"/>
        <end position="58"/>
    </location>
</feature>
<dbReference type="Pfam" id="PF06224">
    <property type="entry name" value="AlkZ-like"/>
    <property type="match status" value="1"/>
</dbReference>
<evidence type="ECO:0008006" key="4">
    <source>
        <dbReference type="Google" id="ProtNLM"/>
    </source>
</evidence>
<dbReference type="InterPro" id="IPR009351">
    <property type="entry name" value="AlkZ-like"/>
</dbReference>
<dbReference type="AlphaFoldDB" id="A0A3E0VJ79"/>
<protein>
    <recommendedName>
        <fullName evidence="4">Cytoplasmic protein</fullName>
    </recommendedName>
</protein>
<proteinExistence type="predicted"/>